<reference evidence="1 2" key="1">
    <citation type="journal article" date="2018" name="Front. Plant Sci.">
        <title>Red Clover (Trifolium pratense) and Zigzag Clover (T. medium) - A Picture of Genomic Similarities and Differences.</title>
        <authorList>
            <person name="Dluhosova J."/>
            <person name="Istvanek J."/>
            <person name="Nedelnik J."/>
            <person name="Repkova J."/>
        </authorList>
    </citation>
    <scope>NUCLEOTIDE SEQUENCE [LARGE SCALE GENOMIC DNA]</scope>
    <source>
        <strain evidence="2">cv. 10/8</strain>
        <tissue evidence="1">Leaf</tissue>
    </source>
</reference>
<dbReference type="EMBL" id="LXQA010642377">
    <property type="protein sequence ID" value="MCI63723.1"/>
    <property type="molecule type" value="Genomic_DNA"/>
</dbReference>
<comment type="caution">
    <text evidence="1">The sequence shown here is derived from an EMBL/GenBank/DDBJ whole genome shotgun (WGS) entry which is preliminary data.</text>
</comment>
<dbReference type="AlphaFoldDB" id="A0A392TRD4"/>
<protein>
    <submittedName>
        <fullName evidence="1">Uncharacterized protein</fullName>
    </submittedName>
</protein>
<name>A0A392TRD4_9FABA</name>
<evidence type="ECO:0000313" key="1">
    <source>
        <dbReference type="EMBL" id="MCI63723.1"/>
    </source>
</evidence>
<feature type="non-terminal residue" evidence="1">
    <location>
        <position position="68"/>
    </location>
</feature>
<organism evidence="1 2">
    <name type="scientific">Trifolium medium</name>
    <dbReference type="NCBI Taxonomy" id="97028"/>
    <lineage>
        <taxon>Eukaryota</taxon>
        <taxon>Viridiplantae</taxon>
        <taxon>Streptophyta</taxon>
        <taxon>Embryophyta</taxon>
        <taxon>Tracheophyta</taxon>
        <taxon>Spermatophyta</taxon>
        <taxon>Magnoliopsida</taxon>
        <taxon>eudicotyledons</taxon>
        <taxon>Gunneridae</taxon>
        <taxon>Pentapetalae</taxon>
        <taxon>rosids</taxon>
        <taxon>fabids</taxon>
        <taxon>Fabales</taxon>
        <taxon>Fabaceae</taxon>
        <taxon>Papilionoideae</taxon>
        <taxon>50 kb inversion clade</taxon>
        <taxon>NPAAA clade</taxon>
        <taxon>Hologalegina</taxon>
        <taxon>IRL clade</taxon>
        <taxon>Trifolieae</taxon>
        <taxon>Trifolium</taxon>
    </lineage>
</organism>
<dbReference type="Proteomes" id="UP000265520">
    <property type="component" value="Unassembled WGS sequence"/>
</dbReference>
<proteinExistence type="predicted"/>
<evidence type="ECO:0000313" key="2">
    <source>
        <dbReference type="Proteomes" id="UP000265520"/>
    </source>
</evidence>
<sequence>MEWSMAAMDMPTAVAVWDKREWSTETVDKETESADKETEATDVAEAENGLYHDRCFYPCHDLYHDRCF</sequence>
<accession>A0A392TRD4</accession>
<keyword evidence="2" id="KW-1185">Reference proteome</keyword>